<keyword evidence="1" id="KW-0812">Transmembrane</keyword>
<evidence type="ECO:0000313" key="3">
    <source>
        <dbReference type="Proteomes" id="UP000323917"/>
    </source>
</evidence>
<evidence type="ECO:0000256" key="1">
    <source>
        <dbReference type="SAM" id="Phobius"/>
    </source>
</evidence>
<keyword evidence="1" id="KW-1133">Transmembrane helix</keyword>
<evidence type="ECO:0000313" key="2">
    <source>
        <dbReference type="EMBL" id="QEG34805.1"/>
    </source>
</evidence>
<proteinExistence type="predicted"/>
<dbReference type="EMBL" id="CP042913">
    <property type="protein sequence ID" value="QEG34805.1"/>
    <property type="molecule type" value="Genomic_DNA"/>
</dbReference>
<gene>
    <name evidence="2" type="ORF">Pr1d_20890</name>
</gene>
<sequence length="39" mass="4115">MDLGPGGSSALWVSIFAYSAALALRIAANFFLLIRISNS</sequence>
<dbReference type="KEGG" id="bgok:Pr1d_20890"/>
<feature type="transmembrane region" description="Helical" evidence="1">
    <location>
        <begin position="12"/>
        <end position="34"/>
    </location>
</feature>
<dbReference type="Proteomes" id="UP000323917">
    <property type="component" value="Chromosome"/>
</dbReference>
<reference evidence="2 3" key="1">
    <citation type="submission" date="2019-08" db="EMBL/GenBank/DDBJ databases">
        <title>Deep-cultivation of Planctomycetes and their phenomic and genomic characterization uncovers novel biology.</title>
        <authorList>
            <person name="Wiegand S."/>
            <person name="Jogler M."/>
            <person name="Boedeker C."/>
            <person name="Pinto D."/>
            <person name="Vollmers J."/>
            <person name="Rivas-Marin E."/>
            <person name="Kohn T."/>
            <person name="Peeters S.H."/>
            <person name="Heuer A."/>
            <person name="Rast P."/>
            <person name="Oberbeckmann S."/>
            <person name="Bunk B."/>
            <person name="Jeske O."/>
            <person name="Meyerdierks A."/>
            <person name="Storesund J.E."/>
            <person name="Kallscheuer N."/>
            <person name="Luecker S."/>
            <person name="Lage O.M."/>
            <person name="Pohl T."/>
            <person name="Merkel B.J."/>
            <person name="Hornburger P."/>
            <person name="Mueller R.-W."/>
            <person name="Bruemmer F."/>
            <person name="Labrenz M."/>
            <person name="Spormann A.M."/>
            <person name="Op den Camp H."/>
            <person name="Overmann J."/>
            <person name="Amann R."/>
            <person name="Jetten M.S.M."/>
            <person name="Mascher T."/>
            <person name="Medema M.H."/>
            <person name="Devos D.P."/>
            <person name="Kaster A.-K."/>
            <person name="Ovreas L."/>
            <person name="Rohde M."/>
            <person name="Galperin M.Y."/>
            <person name="Jogler C."/>
        </authorList>
    </citation>
    <scope>NUCLEOTIDE SEQUENCE [LARGE SCALE GENOMIC DNA]</scope>
    <source>
        <strain evidence="2 3">Pr1d</strain>
    </source>
</reference>
<protein>
    <submittedName>
        <fullName evidence="2">Uncharacterized protein</fullName>
    </submittedName>
</protein>
<dbReference type="AlphaFoldDB" id="A0A5B9QB46"/>
<name>A0A5B9QB46_9BACT</name>
<accession>A0A5B9QB46</accession>
<organism evidence="2 3">
    <name type="scientific">Bythopirellula goksoeyrii</name>
    <dbReference type="NCBI Taxonomy" id="1400387"/>
    <lineage>
        <taxon>Bacteria</taxon>
        <taxon>Pseudomonadati</taxon>
        <taxon>Planctomycetota</taxon>
        <taxon>Planctomycetia</taxon>
        <taxon>Pirellulales</taxon>
        <taxon>Lacipirellulaceae</taxon>
        <taxon>Bythopirellula</taxon>
    </lineage>
</organism>
<keyword evidence="1" id="KW-0472">Membrane</keyword>
<keyword evidence="3" id="KW-1185">Reference proteome</keyword>